<name>A0A6G5RPU6_9ACTN</name>
<dbReference type="RefSeq" id="WP_175436644.1">
    <property type="nucleotide sequence ID" value="NZ_CP021978.1"/>
</dbReference>
<reference evidence="1 2" key="1">
    <citation type="submission" date="2017-06" db="EMBL/GenBank/DDBJ databases">
        <title>Complete Genome Sequence of Streptomyces hawaiiensis NRRL 15010 and insights into acyldepsipeptides biosynthesis.</title>
        <authorList>
            <person name="Mariita R.M."/>
            <person name="Sello J.K."/>
        </authorList>
    </citation>
    <scope>NUCLEOTIDE SEQUENCE [LARGE SCALE GENOMIC DNA]</scope>
    <source>
        <strain evidence="1 2">ATCC 12236</strain>
    </source>
</reference>
<dbReference type="EMBL" id="CP021978">
    <property type="protein sequence ID" value="QCD60185.1"/>
    <property type="molecule type" value="Genomic_DNA"/>
</dbReference>
<dbReference type="AlphaFoldDB" id="A0A6G5RPU6"/>
<accession>A0A6G5RPU6</accession>
<proteinExistence type="predicted"/>
<evidence type="ECO:0000313" key="2">
    <source>
        <dbReference type="Proteomes" id="UP000495940"/>
    </source>
</evidence>
<sequence>MRPLPVDAIGNNNTRHVVIFERWNDSSHRSYTAYEQRSVHGTSHRSLTYGLSAGSEYKAYRPLRYGN</sequence>
<gene>
    <name evidence="1" type="ORF">CEB94_39520</name>
</gene>
<dbReference type="KEGG" id="shaw:CEB94_39520"/>
<organism evidence="1 2">
    <name type="scientific">Streptomyces hawaiiensis</name>
    <dbReference type="NCBI Taxonomy" id="67305"/>
    <lineage>
        <taxon>Bacteria</taxon>
        <taxon>Bacillati</taxon>
        <taxon>Actinomycetota</taxon>
        <taxon>Actinomycetes</taxon>
        <taxon>Kitasatosporales</taxon>
        <taxon>Streptomycetaceae</taxon>
        <taxon>Streptomyces</taxon>
    </lineage>
</organism>
<dbReference type="Proteomes" id="UP000495940">
    <property type="component" value="Chromosome"/>
</dbReference>
<protein>
    <submittedName>
        <fullName evidence="1">Uncharacterized protein</fullName>
    </submittedName>
</protein>
<keyword evidence="2" id="KW-1185">Reference proteome</keyword>
<evidence type="ECO:0000313" key="1">
    <source>
        <dbReference type="EMBL" id="QCD60185.1"/>
    </source>
</evidence>